<name>A0ABW3PQ49_9BACL</name>
<evidence type="ECO:0000313" key="3">
    <source>
        <dbReference type="Proteomes" id="UP001597169"/>
    </source>
</evidence>
<dbReference type="SUPFAM" id="SSF47413">
    <property type="entry name" value="lambda repressor-like DNA-binding domains"/>
    <property type="match status" value="1"/>
</dbReference>
<dbReference type="CDD" id="cd00093">
    <property type="entry name" value="HTH_XRE"/>
    <property type="match status" value="1"/>
</dbReference>
<dbReference type="Gene3D" id="1.10.260.40">
    <property type="entry name" value="lambda repressor-like DNA-binding domains"/>
    <property type="match status" value="1"/>
</dbReference>
<dbReference type="SMART" id="SM00530">
    <property type="entry name" value="HTH_XRE"/>
    <property type="match status" value="1"/>
</dbReference>
<organism evidence="2 3">
    <name type="scientific">Paenibacillus provencensis</name>
    <dbReference type="NCBI Taxonomy" id="441151"/>
    <lineage>
        <taxon>Bacteria</taxon>
        <taxon>Bacillati</taxon>
        <taxon>Bacillota</taxon>
        <taxon>Bacilli</taxon>
        <taxon>Bacillales</taxon>
        <taxon>Paenibacillaceae</taxon>
        <taxon>Paenibacillus</taxon>
    </lineage>
</organism>
<accession>A0ABW3PQ49</accession>
<feature type="domain" description="HTH cro/C1-type" evidence="1">
    <location>
        <begin position="8"/>
        <end position="62"/>
    </location>
</feature>
<dbReference type="RefSeq" id="WP_091153843.1">
    <property type="nucleotide sequence ID" value="NZ_JBHTKX010000001.1"/>
</dbReference>
<protein>
    <submittedName>
        <fullName evidence="2">Helix-turn-helix domain-containing protein</fullName>
    </submittedName>
</protein>
<gene>
    <name evidence="2" type="ORF">ACFQ3J_13500</name>
</gene>
<reference evidence="3" key="1">
    <citation type="journal article" date="2019" name="Int. J. Syst. Evol. Microbiol.">
        <title>The Global Catalogue of Microorganisms (GCM) 10K type strain sequencing project: providing services to taxonomists for standard genome sequencing and annotation.</title>
        <authorList>
            <consortium name="The Broad Institute Genomics Platform"/>
            <consortium name="The Broad Institute Genome Sequencing Center for Infectious Disease"/>
            <person name="Wu L."/>
            <person name="Ma J."/>
        </authorList>
    </citation>
    <scope>NUCLEOTIDE SEQUENCE [LARGE SCALE GENOMIC DNA]</scope>
    <source>
        <strain evidence="3">CCUG 53519</strain>
    </source>
</reference>
<dbReference type="InterPro" id="IPR001387">
    <property type="entry name" value="Cro/C1-type_HTH"/>
</dbReference>
<keyword evidence="3" id="KW-1185">Reference proteome</keyword>
<dbReference type="Proteomes" id="UP001597169">
    <property type="component" value="Unassembled WGS sequence"/>
</dbReference>
<sequence>MNSIYSRIEELINKRGMTKKAFCEELKISTGNLGDWKRGKSVPSTTKLIEIAAFFDVSLDWIMVGRSKVIIKEQNMTYKTGDYPEGHTDSTISELTVKEQEFIKEYIEFTRYRKQKRADIGTDESS</sequence>
<dbReference type="Pfam" id="PF01381">
    <property type="entry name" value="HTH_3"/>
    <property type="match status" value="1"/>
</dbReference>
<evidence type="ECO:0000259" key="1">
    <source>
        <dbReference type="PROSITE" id="PS50943"/>
    </source>
</evidence>
<evidence type="ECO:0000313" key="2">
    <source>
        <dbReference type="EMBL" id="MFD1129189.1"/>
    </source>
</evidence>
<dbReference type="EMBL" id="JBHTKX010000001">
    <property type="protein sequence ID" value="MFD1129189.1"/>
    <property type="molecule type" value="Genomic_DNA"/>
</dbReference>
<dbReference type="InterPro" id="IPR010982">
    <property type="entry name" value="Lambda_DNA-bd_dom_sf"/>
</dbReference>
<dbReference type="PROSITE" id="PS50943">
    <property type="entry name" value="HTH_CROC1"/>
    <property type="match status" value="1"/>
</dbReference>
<comment type="caution">
    <text evidence="2">The sequence shown here is derived from an EMBL/GenBank/DDBJ whole genome shotgun (WGS) entry which is preliminary data.</text>
</comment>
<proteinExistence type="predicted"/>